<dbReference type="InterPro" id="IPR015797">
    <property type="entry name" value="NUDIX_hydrolase-like_dom_sf"/>
</dbReference>
<evidence type="ECO:0000256" key="1">
    <source>
        <dbReference type="SAM" id="MobiDB-lite"/>
    </source>
</evidence>
<reference evidence="3" key="2">
    <citation type="submission" date="2023-02" db="EMBL/GenBank/DDBJ databases">
        <authorList>
            <consortium name="DOE Joint Genome Institute"/>
            <person name="Mondo S.J."/>
            <person name="Chang Y."/>
            <person name="Wang Y."/>
            <person name="Ahrendt S."/>
            <person name="Andreopoulos W."/>
            <person name="Barry K."/>
            <person name="Beard J."/>
            <person name="Benny G.L."/>
            <person name="Blankenship S."/>
            <person name="Bonito G."/>
            <person name="Cuomo C."/>
            <person name="Desiro A."/>
            <person name="Gervers K.A."/>
            <person name="Hundley H."/>
            <person name="Kuo A."/>
            <person name="LaButti K."/>
            <person name="Lang B.F."/>
            <person name="Lipzen A."/>
            <person name="O'Donnell K."/>
            <person name="Pangilinan J."/>
            <person name="Reynolds N."/>
            <person name="Sandor L."/>
            <person name="Smith M.W."/>
            <person name="Tsang A."/>
            <person name="Grigoriev I.V."/>
            <person name="Stajich J.E."/>
            <person name="Spatafora J.W."/>
        </authorList>
    </citation>
    <scope>NUCLEOTIDE SEQUENCE</scope>
    <source>
        <strain evidence="3">RSA 2281</strain>
    </source>
</reference>
<evidence type="ECO:0000259" key="2">
    <source>
        <dbReference type="PROSITE" id="PS51462"/>
    </source>
</evidence>
<comment type="caution">
    <text evidence="3">The sequence shown here is derived from an EMBL/GenBank/DDBJ whole genome shotgun (WGS) entry which is preliminary data.</text>
</comment>
<accession>A0AAD5JYF0</accession>
<gene>
    <name evidence="3" type="ORF">BDA99DRAFT_576517</name>
</gene>
<dbReference type="Proteomes" id="UP001209540">
    <property type="component" value="Unassembled WGS sequence"/>
</dbReference>
<feature type="domain" description="Nudix hydrolase" evidence="2">
    <location>
        <begin position="87"/>
        <end position="235"/>
    </location>
</feature>
<dbReference type="AlphaFoldDB" id="A0AAD5JYF0"/>
<evidence type="ECO:0000313" key="4">
    <source>
        <dbReference type="Proteomes" id="UP001209540"/>
    </source>
</evidence>
<sequence length="236" mass="27217">MLSTSSPRRFSGFPLFNPVQQKLQQRKLQRRSLQVQQQQQQQLQLQEVEQRKIQQQQQQEKEKQLQQDKEQDRQEQAALTGPKKKKPIRQAIGIIITDSKTGKVLLLTSRKREGALVLPRGDRNDDAQETSEEAVIRILYEEAGIRIINQSPKRLGTYTEGNKRGKIIAHHWMYEFSDAKLIQSIPPRKLITNAEGEQVEQKQRELVWVPYNEALAATLDRPMSHLALKSSSFGST</sequence>
<reference evidence="3" key="1">
    <citation type="journal article" date="2022" name="IScience">
        <title>Evolution of zygomycete secretomes and the origins of terrestrial fungal ecologies.</title>
        <authorList>
            <person name="Chang Y."/>
            <person name="Wang Y."/>
            <person name="Mondo S."/>
            <person name="Ahrendt S."/>
            <person name="Andreopoulos W."/>
            <person name="Barry K."/>
            <person name="Beard J."/>
            <person name="Benny G.L."/>
            <person name="Blankenship S."/>
            <person name="Bonito G."/>
            <person name="Cuomo C."/>
            <person name="Desiro A."/>
            <person name="Gervers K.A."/>
            <person name="Hundley H."/>
            <person name="Kuo A."/>
            <person name="LaButti K."/>
            <person name="Lang B.F."/>
            <person name="Lipzen A."/>
            <person name="O'Donnell K."/>
            <person name="Pangilinan J."/>
            <person name="Reynolds N."/>
            <person name="Sandor L."/>
            <person name="Smith M.E."/>
            <person name="Tsang A."/>
            <person name="Grigoriev I.V."/>
            <person name="Stajich J.E."/>
            <person name="Spatafora J.W."/>
        </authorList>
    </citation>
    <scope>NUCLEOTIDE SEQUENCE</scope>
    <source>
        <strain evidence="3">RSA 2281</strain>
    </source>
</reference>
<dbReference type="Pfam" id="PF00293">
    <property type="entry name" value="NUDIX"/>
    <property type="match status" value="1"/>
</dbReference>
<dbReference type="InterPro" id="IPR000086">
    <property type="entry name" value="NUDIX_hydrolase_dom"/>
</dbReference>
<protein>
    <recommendedName>
        <fullName evidence="2">Nudix hydrolase domain-containing protein</fullName>
    </recommendedName>
</protein>
<dbReference type="PROSITE" id="PS51462">
    <property type="entry name" value="NUDIX"/>
    <property type="match status" value="1"/>
</dbReference>
<evidence type="ECO:0000313" key="3">
    <source>
        <dbReference type="EMBL" id="KAI9246693.1"/>
    </source>
</evidence>
<keyword evidence="4" id="KW-1185">Reference proteome</keyword>
<feature type="compositionally biased region" description="Basic and acidic residues" evidence="1">
    <location>
        <begin position="60"/>
        <end position="75"/>
    </location>
</feature>
<dbReference type="EMBL" id="JAIXMP010000045">
    <property type="protein sequence ID" value="KAI9246693.1"/>
    <property type="molecule type" value="Genomic_DNA"/>
</dbReference>
<dbReference type="SUPFAM" id="SSF55811">
    <property type="entry name" value="Nudix"/>
    <property type="match status" value="1"/>
</dbReference>
<organism evidence="3 4">
    <name type="scientific">Phascolomyces articulosus</name>
    <dbReference type="NCBI Taxonomy" id="60185"/>
    <lineage>
        <taxon>Eukaryota</taxon>
        <taxon>Fungi</taxon>
        <taxon>Fungi incertae sedis</taxon>
        <taxon>Mucoromycota</taxon>
        <taxon>Mucoromycotina</taxon>
        <taxon>Mucoromycetes</taxon>
        <taxon>Mucorales</taxon>
        <taxon>Lichtheimiaceae</taxon>
        <taxon>Phascolomyces</taxon>
    </lineage>
</organism>
<name>A0AAD5JYF0_9FUNG</name>
<feature type="region of interest" description="Disordered" evidence="1">
    <location>
        <begin position="60"/>
        <end position="85"/>
    </location>
</feature>
<dbReference type="Gene3D" id="3.90.79.10">
    <property type="entry name" value="Nucleoside Triphosphate Pyrophosphohydrolase"/>
    <property type="match status" value="1"/>
</dbReference>
<proteinExistence type="predicted"/>